<keyword evidence="1" id="KW-0812">Transmembrane</keyword>
<keyword evidence="1" id="KW-1133">Transmembrane helix</keyword>
<proteinExistence type="predicted"/>
<protein>
    <submittedName>
        <fullName evidence="2">Uncharacterized protein</fullName>
    </submittedName>
</protein>
<evidence type="ECO:0000256" key="1">
    <source>
        <dbReference type="SAM" id="Phobius"/>
    </source>
</evidence>
<dbReference type="RefSeq" id="WP_188177536.1">
    <property type="nucleotide sequence ID" value="NZ_JACVVD010000012.1"/>
</dbReference>
<name>A0A926KUH2_9BACL</name>
<gene>
    <name evidence="2" type="ORF">ICC18_27200</name>
</gene>
<reference evidence="2" key="1">
    <citation type="submission" date="2020-09" db="EMBL/GenBank/DDBJ databases">
        <title>Draft Genome Sequence of Paenibacillus sp. WST5.</title>
        <authorList>
            <person name="Bao Z."/>
        </authorList>
    </citation>
    <scope>NUCLEOTIDE SEQUENCE</scope>
    <source>
        <strain evidence="2">WST5</strain>
    </source>
</reference>
<keyword evidence="3" id="KW-1185">Reference proteome</keyword>
<feature type="transmembrane region" description="Helical" evidence="1">
    <location>
        <begin position="44"/>
        <end position="65"/>
    </location>
</feature>
<comment type="caution">
    <text evidence="2">The sequence shown here is derived from an EMBL/GenBank/DDBJ whole genome shotgun (WGS) entry which is preliminary data.</text>
</comment>
<evidence type="ECO:0000313" key="2">
    <source>
        <dbReference type="EMBL" id="MBD0383767.1"/>
    </source>
</evidence>
<keyword evidence="1" id="KW-0472">Membrane</keyword>
<feature type="transmembrane region" description="Helical" evidence="1">
    <location>
        <begin position="12"/>
        <end position="32"/>
    </location>
</feature>
<organism evidence="2 3">
    <name type="scientific">Paenibacillus sedimenti</name>
    <dbReference type="NCBI Taxonomy" id="2770274"/>
    <lineage>
        <taxon>Bacteria</taxon>
        <taxon>Bacillati</taxon>
        <taxon>Bacillota</taxon>
        <taxon>Bacilli</taxon>
        <taxon>Bacillales</taxon>
        <taxon>Paenibacillaceae</taxon>
        <taxon>Paenibacillus</taxon>
    </lineage>
</organism>
<evidence type="ECO:0000313" key="3">
    <source>
        <dbReference type="Proteomes" id="UP000650466"/>
    </source>
</evidence>
<dbReference type="EMBL" id="JACVVD010000012">
    <property type="protein sequence ID" value="MBD0383767.1"/>
    <property type="molecule type" value="Genomic_DNA"/>
</dbReference>
<accession>A0A926KUH2</accession>
<dbReference type="AlphaFoldDB" id="A0A926KUH2"/>
<dbReference type="Proteomes" id="UP000650466">
    <property type="component" value="Unassembled WGS sequence"/>
</dbReference>
<sequence length="115" mass="12861">MSFTFRIALKLLFAFILMLSIIYALLALFTAFVAPNLPEGSAEIFVLVSGGILFMLVLLVFGWYIGRPFYYMIVWVRQLAKGIYEAPAHGQAIHSNKKTGKLKGANALVRNYSII</sequence>